<reference evidence="1 2" key="1">
    <citation type="submission" date="2015-08" db="EMBL/GenBank/DDBJ databases">
        <title>Next Generation Sequencing and Analysis of the Genome of Puccinia sorghi L Schw, the Causal Agent of Maize Common Rust.</title>
        <authorList>
            <person name="Rochi L."/>
            <person name="Burguener G."/>
            <person name="Darino M."/>
            <person name="Turjanski A."/>
            <person name="Kreff E."/>
            <person name="Dieguez M.J."/>
            <person name="Sacco F."/>
        </authorList>
    </citation>
    <scope>NUCLEOTIDE SEQUENCE [LARGE SCALE GENOMIC DNA]</scope>
    <source>
        <strain evidence="1 2">RO10H11247</strain>
    </source>
</reference>
<dbReference type="VEuPathDB" id="FungiDB:VP01_192g3"/>
<dbReference type="Proteomes" id="UP000037035">
    <property type="component" value="Unassembled WGS sequence"/>
</dbReference>
<evidence type="ECO:0000313" key="2">
    <source>
        <dbReference type="Proteomes" id="UP000037035"/>
    </source>
</evidence>
<proteinExistence type="predicted"/>
<comment type="caution">
    <text evidence="1">The sequence shown here is derived from an EMBL/GenBank/DDBJ whole genome shotgun (WGS) entry which is preliminary data.</text>
</comment>
<keyword evidence="2" id="KW-1185">Reference proteome</keyword>
<gene>
    <name evidence="1" type="ORF">VP01_192g3</name>
</gene>
<organism evidence="1 2">
    <name type="scientific">Puccinia sorghi</name>
    <dbReference type="NCBI Taxonomy" id="27349"/>
    <lineage>
        <taxon>Eukaryota</taxon>
        <taxon>Fungi</taxon>
        <taxon>Dikarya</taxon>
        <taxon>Basidiomycota</taxon>
        <taxon>Pucciniomycotina</taxon>
        <taxon>Pucciniomycetes</taxon>
        <taxon>Pucciniales</taxon>
        <taxon>Pucciniaceae</taxon>
        <taxon>Puccinia</taxon>
    </lineage>
</organism>
<name>A0A0L6VD03_9BASI</name>
<evidence type="ECO:0000313" key="1">
    <source>
        <dbReference type="EMBL" id="KNZ58437.1"/>
    </source>
</evidence>
<dbReference type="AlphaFoldDB" id="A0A0L6VD03"/>
<accession>A0A0L6VD03</accession>
<sequence length="357" mass="40924">MQKVPGSFFCYSKLSPRVEVGWQLVIWSMPHFNCRLKKSPFYKKTTESLPALTGRSPTIILRFLKIFVKIFNFIPKNEVTKARPYELESLVGIKFLFFLASGQKVEPVTILFFFGLLQDLTPLDYSQTSHTKERITMIQSSLQSMTSLGREKHLDSIGWCEGSIIILQRNDQYTQTKDPDLNPQINLAQNRNQNRPLSHLPWTCNSLKSQSNLRLFSLTVTHYSTRWRGDLRFGSFHFLLARRHELQLYSRTNIRTYYSFSSSSCISYKIINNLFDLLPQKQLQILFYVPHSLSPKPPSVLNQPHPFHFILSLTLPTPALVRGAASSALEVSTYILTSVLPKGTQTAVERKTVSASN</sequence>
<protein>
    <submittedName>
        <fullName evidence="1">Uncharacterized protein</fullName>
    </submittedName>
</protein>
<dbReference type="EMBL" id="LAVV01006759">
    <property type="protein sequence ID" value="KNZ58437.1"/>
    <property type="molecule type" value="Genomic_DNA"/>
</dbReference>